<dbReference type="SUPFAM" id="SSF53098">
    <property type="entry name" value="Ribonuclease H-like"/>
    <property type="match status" value="1"/>
</dbReference>
<dbReference type="InterPro" id="IPR036397">
    <property type="entry name" value="RNaseH_sf"/>
</dbReference>
<dbReference type="EMBL" id="LR797213">
    <property type="protein sequence ID" value="CAB4194594.1"/>
    <property type="molecule type" value="Genomic_DNA"/>
</dbReference>
<accession>A0A6J5RRW0</accession>
<organism evidence="1">
    <name type="scientific">uncultured Caudovirales phage</name>
    <dbReference type="NCBI Taxonomy" id="2100421"/>
    <lineage>
        <taxon>Viruses</taxon>
        <taxon>Duplodnaviria</taxon>
        <taxon>Heunggongvirae</taxon>
        <taxon>Uroviricota</taxon>
        <taxon>Caudoviricetes</taxon>
        <taxon>Peduoviridae</taxon>
        <taxon>Maltschvirus</taxon>
        <taxon>Maltschvirus maltsch</taxon>
    </lineage>
</organism>
<proteinExistence type="predicted"/>
<sequence>MSYPAGGIVRELILKDEDEIECLSKMANWLSEQLKELDGCDLVIVEKPIQGVSRNVRTGLSLGMVAGALAYTSSLHARVAMAPPTVWKKAVIGRGNADKPYVEQWLKYAKPALYQLCEQLRKPQDGIDATCLALYGEAGLAGRITL</sequence>
<gene>
    <name evidence="1" type="ORF">UFOVP1264_49</name>
</gene>
<dbReference type="GO" id="GO:0003676">
    <property type="term" value="F:nucleic acid binding"/>
    <property type="evidence" value="ECO:0007669"/>
    <property type="project" value="InterPro"/>
</dbReference>
<evidence type="ECO:0000313" key="1">
    <source>
        <dbReference type="EMBL" id="CAB4194594.1"/>
    </source>
</evidence>
<protein>
    <submittedName>
        <fullName evidence="1">Uncharacterized protein</fullName>
    </submittedName>
</protein>
<dbReference type="InterPro" id="IPR012337">
    <property type="entry name" value="RNaseH-like_sf"/>
</dbReference>
<name>A0A6J5RRW0_9CAUD</name>
<dbReference type="Gene3D" id="3.30.420.10">
    <property type="entry name" value="Ribonuclease H-like superfamily/Ribonuclease H"/>
    <property type="match status" value="1"/>
</dbReference>
<reference evidence="1" key="1">
    <citation type="submission" date="2020-05" db="EMBL/GenBank/DDBJ databases">
        <authorList>
            <person name="Chiriac C."/>
            <person name="Salcher M."/>
            <person name="Ghai R."/>
            <person name="Kavagutti S V."/>
        </authorList>
    </citation>
    <scope>NUCLEOTIDE SEQUENCE</scope>
</reference>